<dbReference type="UniPathway" id="UPA00251">
    <property type="reaction ID" value="UER00317"/>
</dbReference>
<dbReference type="FunFam" id="3.40.640.10:FF:000021">
    <property type="entry name" value="Glutamate-1-semialdehyde 2,1-aminomutase"/>
    <property type="match status" value="1"/>
</dbReference>
<dbReference type="CDD" id="cd00610">
    <property type="entry name" value="OAT_like"/>
    <property type="match status" value="1"/>
</dbReference>
<dbReference type="SUPFAM" id="SSF53383">
    <property type="entry name" value="PLP-dependent transferases"/>
    <property type="match status" value="1"/>
</dbReference>
<dbReference type="InterPro" id="IPR015422">
    <property type="entry name" value="PyrdxlP-dep_Trfase_small"/>
</dbReference>
<dbReference type="KEGG" id="ncv:NCAV_0220"/>
<sequence>MSRGRGMDKSIKLFERASKHMVKGVNSPIRYFEPYPFFVKRARGCRVYDVDGNSYIDYCMGYGALLLGHAFKDVIDDVRAQLSKGSLYCMPTEHEVELTELLNRCIPCAETIRLVNTGMEATYHAIRIARAYTKRRKIIKFDGCYHGSHDYTLVKSYASVDEMLSSAMLEGVASNTIILPYNDIDAIKDAMQKIGDDVAAIIVEPVMANAGLIPPSNGFLETLSSVCREHGSLLIFDEVVTGFRLALGGAQEYYNIKPDIATFAKAMANGFAIACIAGRRDVMSMLAPEGRLYQGSTFAGNPVCVTAAIATIRYLMRHRSIYRLMEKRCNELVSMMSDMVRDNGIEARINSIASMLQIFFTSNEVRDYATAKLSNTTLFKSYFKELLKQGVFIPPSQFEVCFLSLAHDDTIIRSTGEKIGRVLSILARELSKRVEVTSRE</sequence>
<dbReference type="InterPro" id="IPR015421">
    <property type="entry name" value="PyrdxlP-dep_Trfase_major"/>
</dbReference>
<dbReference type="GO" id="GO:0006782">
    <property type="term" value="P:protoporphyrinogen IX biosynthetic process"/>
    <property type="evidence" value="ECO:0007669"/>
    <property type="project" value="UniProtKB-UniRule"/>
</dbReference>
<dbReference type="GO" id="GO:0042286">
    <property type="term" value="F:glutamate-1-semialdehyde 2,1-aminomutase activity"/>
    <property type="evidence" value="ECO:0007669"/>
    <property type="project" value="UniProtKB-UniRule"/>
</dbReference>
<dbReference type="PANTHER" id="PTHR43713:SF3">
    <property type="entry name" value="GLUTAMATE-1-SEMIALDEHYDE 2,1-AMINOMUTASE 1, CHLOROPLASTIC-RELATED"/>
    <property type="match status" value="1"/>
</dbReference>
<comment type="similarity">
    <text evidence="4 8">Belongs to the class-III pyridoxal-phosphate-dependent aminotransferase family. HemL subfamily.</text>
</comment>
<feature type="modified residue" description="N6-(pyridoxal phosphate)lysine" evidence="8">
    <location>
        <position position="265"/>
    </location>
</feature>
<comment type="catalytic activity">
    <reaction evidence="1 8">
        <text>(S)-4-amino-5-oxopentanoate = 5-aminolevulinate</text>
        <dbReference type="Rhea" id="RHEA:14265"/>
        <dbReference type="ChEBI" id="CHEBI:57501"/>
        <dbReference type="ChEBI" id="CHEBI:356416"/>
        <dbReference type="EC" id="5.4.3.8"/>
    </reaction>
</comment>
<dbReference type="Proteomes" id="UP000236248">
    <property type="component" value="Chromosome NCAV"/>
</dbReference>
<keyword evidence="5 8" id="KW-0663">Pyridoxal phosphate</keyword>
<dbReference type="HAMAP" id="MF_00375">
    <property type="entry name" value="HemL_aminotrans_3"/>
    <property type="match status" value="1"/>
</dbReference>
<evidence type="ECO:0000256" key="1">
    <source>
        <dbReference type="ARBA" id="ARBA00001579"/>
    </source>
</evidence>
<dbReference type="Gene3D" id="3.40.640.10">
    <property type="entry name" value="Type I PLP-dependent aspartate aminotransferase-like (Major domain)"/>
    <property type="match status" value="1"/>
</dbReference>
<dbReference type="InterPro" id="IPR005814">
    <property type="entry name" value="Aminotrans_3"/>
</dbReference>
<keyword evidence="7 8" id="KW-0627">Porphyrin biosynthesis</keyword>
<accession>A0A2K5AP46</accession>
<evidence type="ECO:0000256" key="5">
    <source>
        <dbReference type="ARBA" id="ARBA00022898"/>
    </source>
</evidence>
<keyword evidence="10" id="KW-1185">Reference proteome</keyword>
<comment type="cofactor">
    <cofactor evidence="2 8">
        <name>pyridoxal 5'-phosphate</name>
        <dbReference type="ChEBI" id="CHEBI:597326"/>
    </cofactor>
</comment>
<protein>
    <recommendedName>
        <fullName evidence="8">Glutamate-1-semialdehyde 2,1-aminomutase</fullName>
        <shortName evidence="8">GSA</shortName>
        <ecNumber evidence="8">5.4.3.8</ecNumber>
    </recommendedName>
    <alternativeName>
        <fullName evidence="8">Glutamate-1-semialdehyde aminotransferase</fullName>
        <shortName evidence="8">GSA-AT</shortName>
    </alternativeName>
</protein>
<evidence type="ECO:0000256" key="3">
    <source>
        <dbReference type="ARBA" id="ARBA00004819"/>
    </source>
</evidence>
<dbReference type="AlphaFoldDB" id="A0A2K5AP46"/>
<gene>
    <name evidence="8 9" type="primary">hemL</name>
    <name evidence="9" type="ORF">NCAV_0220</name>
</gene>
<dbReference type="RefSeq" id="WP_197706658.1">
    <property type="nucleotide sequence ID" value="NZ_LT981265.1"/>
</dbReference>
<comment type="pathway">
    <text evidence="3">Porphyrin-containing compound metabolism; protoporphyrin-IX biosynthesis; 5-aminolevulinate from L-glutamyl-tRNA(Glu): step 2/2.</text>
</comment>
<dbReference type="GO" id="GO:0005737">
    <property type="term" value="C:cytoplasm"/>
    <property type="evidence" value="ECO:0007669"/>
    <property type="project" value="UniProtKB-SubCell"/>
</dbReference>
<dbReference type="InterPro" id="IPR015424">
    <property type="entry name" value="PyrdxlP-dep_Trfase"/>
</dbReference>
<dbReference type="Gene3D" id="3.90.1150.10">
    <property type="entry name" value="Aspartate Aminotransferase, domain 1"/>
    <property type="match status" value="1"/>
</dbReference>
<organism evidence="9 10">
    <name type="scientific">Candidatus Nitrosocaldus cavascurensis</name>
    <dbReference type="NCBI Taxonomy" id="2058097"/>
    <lineage>
        <taxon>Archaea</taxon>
        <taxon>Nitrososphaerota</taxon>
        <taxon>Nitrososphaeria</taxon>
        <taxon>Candidatus Nitrosocaldales</taxon>
        <taxon>Candidatus Nitrosocaldaceae</taxon>
        <taxon>Candidatus Nitrosocaldus</taxon>
    </lineage>
</organism>
<reference evidence="10" key="1">
    <citation type="submission" date="2018-01" db="EMBL/GenBank/DDBJ databases">
        <authorList>
            <person name="Kerou L M."/>
        </authorList>
    </citation>
    <scope>NUCLEOTIDE SEQUENCE [LARGE SCALE GENOMIC DNA]</scope>
    <source>
        <strain evidence="10">SCU2</strain>
    </source>
</reference>
<dbReference type="PANTHER" id="PTHR43713">
    <property type="entry name" value="GLUTAMATE-1-SEMIALDEHYDE 2,1-AMINOMUTASE"/>
    <property type="match status" value="1"/>
</dbReference>
<dbReference type="PROSITE" id="PS00600">
    <property type="entry name" value="AA_TRANSFER_CLASS_3"/>
    <property type="match status" value="1"/>
</dbReference>
<name>A0A2K5AP46_9ARCH</name>
<comment type="subcellular location">
    <subcellularLocation>
        <location evidence="8">Cytoplasm</location>
    </subcellularLocation>
</comment>
<evidence type="ECO:0000256" key="7">
    <source>
        <dbReference type="ARBA" id="ARBA00023244"/>
    </source>
</evidence>
<keyword evidence="8" id="KW-0963">Cytoplasm</keyword>
<proteinExistence type="inferred from homology"/>
<dbReference type="GO" id="GO:0008483">
    <property type="term" value="F:transaminase activity"/>
    <property type="evidence" value="ECO:0007669"/>
    <property type="project" value="InterPro"/>
</dbReference>
<dbReference type="NCBIfam" id="NF000818">
    <property type="entry name" value="PRK00062.1"/>
    <property type="match status" value="1"/>
</dbReference>
<dbReference type="EC" id="5.4.3.8" evidence="8"/>
<dbReference type="Pfam" id="PF00202">
    <property type="entry name" value="Aminotran_3"/>
    <property type="match status" value="1"/>
</dbReference>
<dbReference type="GeneID" id="41594321"/>
<evidence type="ECO:0000256" key="8">
    <source>
        <dbReference type="HAMAP-Rule" id="MF_00375"/>
    </source>
</evidence>
<evidence type="ECO:0000256" key="2">
    <source>
        <dbReference type="ARBA" id="ARBA00001933"/>
    </source>
</evidence>
<evidence type="ECO:0000256" key="6">
    <source>
        <dbReference type="ARBA" id="ARBA00023235"/>
    </source>
</evidence>
<dbReference type="EMBL" id="LT981265">
    <property type="protein sequence ID" value="SPC33418.1"/>
    <property type="molecule type" value="Genomic_DNA"/>
</dbReference>
<evidence type="ECO:0000313" key="9">
    <source>
        <dbReference type="EMBL" id="SPC33418.1"/>
    </source>
</evidence>
<keyword evidence="6 8" id="KW-0413">Isomerase</keyword>
<dbReference type="InterPro" id="IPR049704">
    <property type="entry name" value="Aminotrans_3_PPA_site"/>
</dbReference>
<dbReference type="InterPro" id="IPR004639">
    <property type="entry name" value="4pyrrol_synth_GluAld_NH2Trfase"/>
</dbReference>
<evidence type="ECO:0000256" key="4">
    <source>
        <dbReference type="ARBA" id="ARBA00008981"/>
    </source>
</evidence>
<evidence type="ECO:0000313" key="10">
    <source>
        <dbReference type="Proteomes" id="UP000236248"/>
    </source>
</evidence>
<dbReference type="GO" id="GO:0030170">
    <property type="term" value="F:pyridoxal phosphate binding"/>
    <property type="evidence" value="ECO:0007669"/>
    <property type="project" value="InterPro"/>
</dbReference>